<dbReference type="InterPro" id="IPR036156">
    <property type="entry name" value="Beta-gal/glucu_dom_sf"/>
</dbReference>
<dbReference type="InterPro" id="IPR006103">
    <property type="entry name" value="Glyco_hydro_2_cat"/>
</dbReference>
<dbReference type="InterPro" id="IPR040605">
    <property type="entry name" value="Glyco_hydro2_dom5"/>
</dbReference>
<feature type="region of interest" description="Disordered" evidence="4">
    <location>
        <begin position="14"/>
        <end position="42"/>
    </location>
</feature>
<organism evidence="10 11">
    <name type="scientific">Actinoplanes lutulentus</name>
    <dbReference type="NCBI Taxonomy" id="1287878"/>
    <lineage>
        <taxon>Bacteria</taxon>
        <taxon>Bacillati</taxon>
        <taxon>Actinomycetota</taxon>
        <taxon>Actinomycetes</taxon>
        <taxon>Micromonosporales</taxon>
        <taxon>Micromonosporaceae</taxon>
        <taxon>Actinoplanes</taxon>
    </lineage>
</organism>
<dbReference type="Gene3D" id="3.20.20.80">
    <property type="entry name" value="Glycosidases"/>
    <property type="match status" value="1"/>
</dbReference>
<protein>
    <submittedName>
        <fullName evidence="10">Glycosyl hydrolase family 2</fullName>
    </submittedName>
</protein>
<comment type="caution">
    <text evidence="10">The sequence shown here is derived from an EMBL/GenBank/DDBJ whole genome shotgun (WGS) entry which is preliminary data.</text>
</comment>
<dbReference type="PANTHER" id="PTHR42732">
    <property type="entry name" value="BETA-GALACTOSIDASE"/>
    <property type="match status" value="1"/>
</dbReference>
<evidence type="ECO:0000256" key="4">
    <source>
        <dbReference type="SAM" id="MobiDB-lite"/>
    </source>
</evidence>
<feature type="domain" description="Glycoside hydrolase family 2" evidence="9">
    <location>
        <begin position="686"/>
        <end position="787"/>
    </location>
</feature>
<dbReference type="GO" id="GO:0005975">
    <property type="term" value="P:carbohydrate metabolic process"/>
    <property type="evidence" value="ECO:0007669"/>
    <property type="project" value="InterPro"/>
</dbReference>
<dbReference type="Gene3D" id="2.60.40.10">
    <property type="entry name" value="Immunoglobulins"/>
    <property type="match status" value="3"/>
</dbReference>
<keyword evidence="3" id="KW-0326">Glycosidase</keyword>
<dbReference type="InterPro" id="IPR051913">
    <property type="entry name" value="GH2_Domain-Containing"/>
</dbReference>
<dbReference type="InterPro" id="IPR006101">
    <property type="entry name" value="Glyco_hydro_2"/>
</dbReference>
<keyword evidence="11" id="KW-1185">Reference proteome</keyword>
<dbReference type="SUPFAM" id="SSF49303">
    <property type="entry name" value="beta-Galactosidase/glucuronidase domain"/>
    <property type="match status" value="1"/>
</dbReference>
<evidence type="ECO:0000256" key="1">
    <source>
        <dbReference type="ARBA" id="ARBA00007401"/>
    </source>
</evidence>
<dbReference type="Pfam" id="PF00703">
    <property type="entry name" value="Glyco_hydro_2"/>
    <property type="match status" value="1"/>
</dbReference>
<dbReference type="PRINTS" id="PR00132">
    <property type="entry name" value="GLHYDRLASE2"/>
</dbReference>
<feature type="domain" description="Glycoside hydrolase family 2 catalytic" evidence="6">
    <location>
        <begin position="255"/>
        <end position="409"/>
    </location>
</feature>
<evidence type="ECO:0000313" key="10">
    <source>
        <dbReference type="EMBL" id="RAK28399.1"/>
    </source>
</evidence>
<evidence type="ECO:0000256" key="3">
    <source>
        <dbReference type="ARBA" id="ARBA00023295"/>
    </source>
</evidence>
<reference evidence="10 11" key="1">
    <citation type="submission" date="2018-06" db="EMBL/GenBank/DDBJ databases">
        <title>Genomic Encyclopedia of Type Strains, Phase III (KMG-III): the genomes of soil and plant-associated and newly described type strains.</title>
        <authorList>
            <person name="Whitman W."/>
        </authorList>
    </citation>
    <scope>NUCLEOTIDE SEQUENCE [LARGE SCALE GENOMIC DNA]</scope>
    <source>
        <strain evidence="10 11">CGMCC 4.7090</strain>
    </source>
</reference>
<keyword evidence="2 10" id="KW-0378">Hydrolase</keyword>
<dbReference type="InterPro" id="IPR013783">
    <property type="entry name" value="Ig-like_fold"/>
</dbReference>
<dbReference type="InterPro" id="IPR017853">
    <property type="entry name" value="GH"/>
</dbReference>
<dbReference type="InterPro" id="IPR008979">
    <property type="entry name" value="Galactose-bd-like_sf"/>
</dbReference>
<evidence type="ECO:0000259" key="8">
    <source>
        <dbReference type="Pfam" id="PF16355"/>
    </source>
</evidence>
<dbReference type="RefSeq" id="WP_111653464.1">
    <property type="nucleotide sequence ID" value="NZ_JACHWI010000002.1"/>
</dbReference>
<evidence type="ECO:0000259" key="9">
    <source>
        <dbReference type="Pfam" id="PF18565"/>
    </source>
</evidence>
<dbReference type="InterPro" id="IPR006102">
    <property type="entry name" value="Ig-like_GH2"/>
</dbReference>
<dbReference type="Pfam" id="PF16355">
    <property type="entry name" value="DUF4982"/>
    <property type="match status" value="1"/>
</dbReference>
<evidence type="ECO:0000313" key="11">
    <source>
        <dbReference type="Proteomes" id="UP000249341"/>
    </source>
</evidence>
<evidence type="ECO:0000259" key="6">
    <source>
        <dbReference type="Pfam" id="PF02836"/>
    </source>
</evidence>
<proteinExistence type="inferred from homology"/>
<dbReference type="InterPro" id="IPR032311">
    <property type="entry name" value="DUF4982"/>
</dbReference>
<feature type="domain" description="Glycosyl hydrolases family 2 sugar binding" evidence="7">
    <location>
        <begin position="53"/>
        <end position="140"/>
    </location>
</feature>
<dbReference type="SUPFAM" id="SSF49785">
    <property type="entry name" value="Galactose-binding domain-like"/>
    <property type="match status" value="1"/>
</dbReference>
<dbReference type="InterPro" id="IPR006104">
    <property type="entry name" value="Glyco_hydro_2_N"/>
</dbReference>
<name>A0A327Z4Q9_9ACTN</name>
<evidence type="ECO:0000259" key="7">
    <source>
        <dbReference type="Pfam" id="PF02837"/>
    </source>
</evidence>
<dbReference type="Pfam" id="PF02836">
    <property type="entry name" value="Glyco_hydro_2_C"/>
    <property type="match status" value="1"/>
</dbReference>
<dbReference type="Pfam" id="PF18565">
    <property type="entry name" value="Glyco_hydro2_C5"/>
    <property type="match status" value="1"/>
</dbReference>
<feature type="domain" description="Glycoside hydrolase family 2 immunoglobulin-like beta-sandwich" evidence="5">
    <location>
        <begin position="156"/>
        <end position="245"/>
    </location>
</feature>
<comment type="similarity">
    <text evidence="1">Belongs to the glycosyl hydrolase 2 family.</text>
</comment>
<dbReference type="PANTHER" id="PTHR42732:SF1">
    <property type="entry name" value="BETA-MANNOSIDASE"/>
    <property type="match status" value="1"/>
</dbReference>
<feature type="domain" description="DUF4982" evidence="8">
    <location>
        <begin position="618"/>
        <end position="672"/>
    </location>
</feature>
<evidence type="ECO:0000256" key="2">
    <source>
        <dbReference type="ARBA" id="ARBA00022801"/>
    </source>
</evidence>
<dbReference type="Gene3D" id="2.60.120.260">
    <property type="entry name" value="Galactose-binding domain-like"/>
    <property type="match status" value="1"/>
</dbReference>
<dbReference type="OrthoDB" id="9762066at2"/>
<dbReference type="Proteomes" id="UP000249341">
    <property type="component" value="Unassembled WGS sequence"/>
</dbReference>
<dbReference type="GO" id="GO:0004553">
    <property type="term" value="F:hydrolase activity, hydrolyzing O-glycosyl compounds"/>
    <property type="evidence" value="ECO:0007669"/>
    <property type="project" value="InterPro"/>
</dbReference>
<dbReference type="EMBL" id="QLMJ01000020">
    <property type="protein sequence ID" value="RAK28399.1"/>
    <property type="molecule type" value="Genomic_DNA"/>
</dbReference>
<dbReference type="Pfam" id="PF02837">
    <property type="entry name" value="Glyco_hydro_2_N"/>
    <property type="match status" value="1"/>
</dbReference>
<sequence>MSLSLFNSDWQAQRLPDGSSTPVTLPHDAMLGEGRRADSPSGGHGAYFLGGAYRYQKTWHAPRDLAGKRVSLLFEGVYRHSQVFVNGQTVGSTVSGYTEFEVRIDPELNLGADNLVEVTVDNTQVPNSRWYTGSGIYRPVWVRVQDAVHIVPGSARFRTVAGDGAAQVDVTLDLANPDSEPIDVYVAIGGLVATTRTAGSTAQVTLTLPAPLLWSAEQPNLYDATIRISTHGQVRDEQTTKIGLRTIDLDGRHGLRVNGVPTLLRGANVHHDSGVLGAATFRAAEFRRVRILKDNGFNAIRSAHNPASRDLLDACDELGMYVMDELYDGWYDHKTEHDDAPHFAATWQADADAMIIRDRNHPSVIMYSIGNENSEPATPYGVATARRMSDHVRALDPGRPVTMGVNLMAATLSWPTTLKGSPAEQPSSKSAPPMNSTMVNVLTNQFGRLMKTVPRLKRADKATRAIFDILDVAGYNYGTVRYETDSRLHPDRVIVGTETMPGDIAANWALVERLPNVIGDFMWTGWDYLGEAGIGTWTYGTRRGGLHKPYPHLTGGCGAIDITGEPGAPAFLAQTVWGLLDAPVITVRPPDVVGRPVSRTAWRSTDAVASWSWCGCAGKPTEIEIYSAGDEVELLVNGQSIGREPVHGFVARFRTRYQPGEVTAVAYRDGAESGRSSLRTAGRARLRLTAETVELRADDQDLAFVRVELADANDVVDMLDEDQIHITVEGPATLAGFGSAAPATAESFADHEHSTYRGRALAVVRAGHDAGDIVVTAVSRTHGTASIQLKQVTPY</sequence>
<dbReference type="SUPFAM" id="SSF51445">
    <property type="entry name" value="(Trans)glycosidases"/>
    <property type="match status" value="1"/>
</dbReference>
<accession>A0A327Z4Q9</accession>
<dbReference type="AlphaFoldDB" id="A0A327Z4Q9"/>
<evidence type="ECO:0000259" key="5">
    <source>
        <dbReference type="Pfam" id="PF00703"/>
    </source>
</evidence>
<gene>
    <name evidence="10" type="ORF">B0I29_120167</name>
</gene>